<keyword evidence="2" id="KW-0689">Ribosomal protein</keyword>
<evidence type="ECO:0000256" key="2">
    <source>
        <dbReference type="ARBA" id="ARBA00022980"/>
    </source>
</evidence>
<dbReference type="Pfam" id="PF00466">
    <property type="entry name" value="Ribosomal_L10"/>
    <property type="match status" value="1"/>
</dbReference>
<dbReference type="GO" id="GO:0005840">
    <property type="term" value="C:ribosome"/>
    <property type="evidence" value="ECO:0007669"/>
    <property type="project" value="UniProtKB-KW"/>
</dbReference>
<comment type="similarity">
    <text evidence="1">Belongs to the universal ribosomal protein uL10 family.</text>
</comment>
<dbReference type="Proteomes" id="UP001255856">
    <property type="component" value="Unassembled WGS sequence"/>
</dbReference>
<dbReference type="CDD" id="cd05797">
    <property type="entry name" value="Ribosomal_L10"/>
    <property type="match status" value="1"/>
</dbReference>
<evidence type="ECO:0008006" key="6">
    <source>
        <dbReference type="Google" id="ProtNLM"/>
    </source>
</evidence>
<dbReference type="InterPro" id="IPR043141">
    <property type="entry name" value="Ribosomal_uL10-like_sf"/>
</dbReference>
<protein>
    <recommendedName>
        <fullName evidence="6">50S ribosomal protein L10</fullName>
    </recommendedName>
</protein>
<proteinExistence type="inferred from homology"/>
<dbReference type="InterPro" id="IPR047865">
    <property type="entry name" value="Ribosomal_uL10_bac_type"/>
</dbReference>
<dbReference type="PANTHER" id="PTHR11560">
    <property type="entry name" value="39S RIBOSOMAL PROTEIN L10, MITOCHONDRIAL"/>
    <property type="match status" value="1"/>
</dbReference>
<dbReference type="EMBL" id="JASFZW010000004">
    <property type="protein sequence ID" value="KAK2078580.1"/>
    <property type="molecule type" value="Genomic_DNA"/>
</dbReference>
<comment type="caution">
    <text evidence="4">The sequence shown here is derived from an EMBL/GenBank/DDBJ whole genome shotgun (WGS) entry which is preliminary data.</text>
</comment>
<evidence type="ECO:0000256" key="3">
    <source>
        <dbReference type="ARBA" id="ARBA00023274"/>
    </source>
</evidence>
<keyword evidence="3" id="KW-0687">Ribonucleoprotein</keyword>
<sequence>MDLASTAVRQAISKEQKEKVVEGLLPLFEKSSVVVGLRYKGLTVKQMEEFRNQLPETAKLMVCKNTLVNLASQRVPGWVELEPATKGDNAWLFVEEDDIAKPITKQSGPLPLGVSGGVIEGQAFGHEMMKRLESMPTRKELMAKVAGLLKQVPMRVALAIKAVPSKLSRSVKALADAEEADRTKLLGDVFPLGVGKPAEGQ</sequence>
<dbReference type="InterPro" id="IPR001790">
    <property type="entry name" value="Ribosomal_uL10"/>
</dbReference>
<name>A0AAD9IJX5_PROWI</name>
<dbReference type="GO" id="GO:1990904">
    <property type="term" value="C:ribonucleoprotein complex"/>
    <property type="evidence" value="ECO:0007669"/>
    <property type="project" value="UniProtKB-KW"/>
</dbReference>
<accession>A0AAD9IJX5</accession>
<dbReference type="NCBIfam" id="NF000955">
    <property type="entry name" value="PRK00099.1-1"/>
    <property type="match status" value="1"/>
</dbReference>
<dbReference type="AlphaFoldDB" id="A0AAD9IJX5"/>
<evidence type="ECO:0000313" key="5">
    <source>
        <dbReference type="Proteomes" id="UP001255856"/>
    </source>
</evidence>
<dbReference type="Gene3D" id="3.30.70.1730">
    <property type="match status" value="1"/>
</dbReference>
<evidence type="ECO:0000256" key="1">
    <source>
        <dbReference type="ARBA" id="ARBA00008889"/>
    </source>
</evidence>
<organism evidence="4 5">
    <name type="scientific">Prototheca wickerhamii</name>
    <dbReference type="NCBI Taxonomy" id="3111"/>
    <lineage>
        <taxon>Eukaryota</taxon>
        <taxon>Viridiplantae</taxon>
        <taxon>Chlorophyta</taxon>
        <taxon>core chlorophytes</taxon>
        <taxon>Trebouxiophyceae</taxon>
        <taxon>Chlorellales</taxon>
        <taxon>Chlorellaceae</taxon>
        <taxon>Prototheca</taxon>
    </lineage>
</organism>
<gene>
    <name evidence="4" type="ORF">QBZ16_003420</name>
</gene>
<evidence type="ECO:0000313" key="4">
    <source>
        <dbReference type="EMBL" id="KAK2078580.1"/>
    </source>
</evidence>
<reference evidence="4" key="1">
    <citation type="submission" date="2021-01" db="EMBL/GenBank/DDBJ databases">
        <authorList>
            <person name="Eckstrom K.M.E."/>
        </authorList>
    </citation>
    <scope>NUCLEOTIDE SEQUENCE</scope>
    <source>
        <strain evidence="4">UVCC 0001</strain>
    </source>
</reference>
<dbReference type="SUPFAM" id="SSF160369">
    <property type="entry name" value="Ribosomal protein L10-like"/>
    <property type="match status" value="1"/>
</dbReference>
<keyword evidence="5" id="KW-1185">Reference proteome</keyword>